<reference evidence="1 2" key="1">
    <citation type="submission" date="2018-12" db="EMBL/GenBank/DDBJ databases">
        <title>Alloscrdovia theropitheci sp. nov: a novel taxon from the feces of the bleeding-herat monkey (Theropithecus geleda).</title>
        <authorList>
            <person name="Modesto M."/>
        </authorList>
    </citation>
    <scope>NUCLEOTIDE SEQUENCE [LARGE SCALE GENOMIC DNA]</scope>
    <source>
        <strain evidence="1 2">GLDI4/2</strain>
    </source>
</reference>
<keyword evidence="1" id="KW-0808">Transferase</keyword>
<name>A0A4R0QNX2_9BIFI</name>
<dbReference type="Pfam" id="PF01501">
    <property type="entry name" value="Glyco_transf_8"/>
    <property type="match status" value="1"/>
</dbReference>
<dbReference type="InterPro" id="IPR002495">
    <property type="entry name" value="Glyco_trans_8"/>
</dbReference>
<dbReference type="Gene3D" id="3.90.550.10">
    <property type="entry name" value="Spore Coat Polysaccharide Biosynthesis Protein SpsA, Chain A"/>
    <property type="match status" value="1"/>
</dbReference>
<dbReference type="InterPro" id="IPR029044">
    <property type="entry name" value="Nucleotide-diphossugar_trans"/>
</dbReference>
<dbReference type="SUPFAM" id="SSF53448">
    <property type="entry name" value="Nucleotide-diphospho-sugar transferases"/>
    <property type="match status" value="1"/>
</dbReference>
<dbReference type="OrthoDB" id="5672604at2"/>
<evidence type="ECO:0000313" key="1">
    <source>
        <dbReference type="EMBL" id="TCD53912.1"/>
    </source>
</evidence>
<organism evidence="1 2">
    <name type="scientific">Alloscardovia theropitheci</name>
    <dbReference type="NCBI Taxonomy" id="2496842"/>
    <lineage>
        <taxon>Bacteria</taxon>
        <taxon>Bacillati</taxon>
        <taxon>Actinomycetota</taxon>
        <taxon>Actinomycetes</taxon>
        <taxon>Bifidobacteriales</taxon>
        <taxon>Bifidobacteriaceae</taxon>
        <taxon>Alloscardovia</taxon>
    </lineage>
</organism>
<dbReference type="AlphaFoldDB" id="A0A4R0QNX2"/>
<dbReference type="GO" id="GO:0016757">
    <property type="term" value="F:glycosyltransferase activity"/>
    <property type="evidence" value="ECO:0007669"/>
    <property type="project" value="InterPro"/>
</dbReference>
<proteinExistence type="predicted"/>
<dbReference type="EMBL" id="RXLP01000025">
    <property type="protein sequence ID" value="TCD53912.1"/>
    <property type="molecule type" value="Genomic_DNA"/>
</dbReference>
<protein>
    <submittedName>
        <fullName evidence="1">Glycosyltransferase family 8 protein</fullName>
    </submittedName>
</protein>
<sequence>MNLLFCGDDYMRHGLLISLLSICKHTHEPLHVYVLTATIPTKQKTYHAISQDSIDFLQHQIRLTNPDSFVQLFDITDMFMAEKPMANMDTRFTPCCMLRLWADKVPQIPSRILYLDTDIVCNKNFDKFYAQNIDNVEIVGVLDFYGSWFFKKRAWDIKRNYMNSGMFLFNMARIRETGLFAKARRMCQSRTMFMPDQSALNKLVVNKRIVSRDFNEQHHLRKSTVFQHFSTKLHFFPWFHTLTVKPWDVNAVHDTLHLTAYDDVLSEYERLIPSMP</sequence>
<keyword evidence="2" id="KW-1185">Reference proteome</keyword>
<gene>
    <name evidence="1" type="ORF">EJ419_06350</name>
</gene>
<accession>A0A4R0QNX2</accession>
<dbReference type="Proteomes" id="UP000291289">
    <property type="component" value="Unassembled WGS sequence"/>
</dbReference>
<comment type="caution">
    <text evidence="1">The sequence shown here is derived from an EMBL/GenBank/DDBJ whole genome shotgun (WGS) entry which is preliminary data.</text>
</comment>
<evidence type="ECO:0000313" key="2">
    <source>
        <dbReference type="Proteomes" id="UP000291289"/>
    </source>
</evidence>